<dbReference type="FunFam" id="3.30.470.20:FF:000015">
    <property type="entry name" value="Phosphoribosylaminoimidazole-succinocarboxamide synthase"/>
    <property type="match status" value="1"/>
</dbReference>
<evidence type="ECO:0000259" key="9">
    <source>
        <dbReference type="Pfam" id="PF01259"/>
    </source>
</evidence>
<evidence type="ECO:0000256" key="2">
    <source>
        <dbReference type="ARBA" id="ARBA00010190"/>
    </source>
</evidence>
<comment type="catalytic activity">
    <reaction evidence="7 8">
        <text>5-amino-1-(5-phospho-D-ribosyl)imidazole-4-carboxylate + L-aspartate + ATP = (2S)-2-[5-amino-1-(5-phospho-beta-D-ribosyl)imidazole-4-carboxamido]succinate + ADP + phosphate + 2 H(+)</text>
        <dbReference type="Rhea" id="RHEA:22628"/>
        <dbReference type="ChEBI" id="CHEBI:15378"/>
        <dbReference type="ChEBI" id="CHEBI:29991"/>
        <dbReference type="ChEBI" id="CHEBI:30616"/>
        <dbReference type="ChEBI" id="CHEBI:43474"/>
        <dbReference type="ChEBI" id="CHEBI:58443"/>
        <dbReference type="ChEBI" id="CHEBI:77657"/>
        <dbReference type="ChEBI" id="CHEBI:456216"/>
        <dbReference type="EC" id="6.3.2.6"/>
    </reaction>
</comment>
<evidence type="ECO:0000313" key="11">
    <source>
        <dbReference type="Proteomes" id="UP000245125"/>
    </source>
</evidence>
<comment type="pathway">
    <text evidence="1 8">Purine metabolism; IMP biosynthesis via de novo pathway; 5-amino-1-(5-phospho-D-ribosyl)imidazole-4-carboxamide from 5-amino-1-(5-phospho-D-ribosyl)imidazole-4-carboxylate: step 1/2.</text>
</comment>
<keyword evidence="11" id="KW-1185">Reference proteome</keyword>
<proteinExistence type="inferred from homology"/>
<dbReference type="Proteomes" id="UP000245125">
    <property type="component" value="Unassembled WGS sequence"/>
</dbReference>
<dbReference type="PANTHER" id="PTHR43700">
    <property type="entry name" value="PHOSPHORIBOSYLAMINOIMIDAZOLE-SUCCINOCARBOXAMIDE SYNTHASE"/>
    <property type="match status" value="1"/>
</dbReference>
<dbReference type="EC" id="6.3.2.6" evidence="8"/>
<keyword evidence="4 8" id="KW-0547">Nucleotide-binding</keyword>
<dbReference type="InterPro" id="IPR028923">
    <property type="entry name" value="SAICAR_synt/ADE2_N"/>
</dbReference>
<dbReference type="InterPro" id="IPR018236">
    <property type="entry name" value="SAICAR_synthetase_CS"/>
</dbReference>
<evidence type="ECO:0000256" key="5">
    <source>
        <dbReference type="ARBA" id="ARBA00022755"/>
    </source>
</evidence>
<dbReference type="CDD" id="cd01414">
    <property type="entry name" value="SAICAR_synt_Sc"/>
    <property type="match status" value="1"/>
</dbReference>
<dbReference type="EMBL" id="OUUY01000077">
    <property type="protein sequence ID" value="SPQ00735.1"/>
    <property type="molecule type" value="Genomic_DNA"/>
</dbReference>
<evidence type="ECO:0000256" key="4">
    <source>
        <dbReference type="ARBA" id="ARBA00022741"/>
    </source>
</evidence>
<dbReference type="PROSITE" id="PS01058">
    <property type="entry name" value="SAICAR_SYNTHETASE_2"/>
    <property type="match status" value="1"/>
</dbReference>
<dbReference type="AlphaFoldDB" id="A0A2U3QHB1"/>
<evidence type="ECO:0000256" key="7">
    <source>
        <dbReference type="ARBA" id="ARBA00048475"/>
    </source>
</evidence>
<dbReference type="PANTHER" id="PTHR43700:SF1">
    <property type="entry name" value="PHOSPHORIBOSYLAMINOIMIDAZOLE-SUCCINOCARBOXAMIDE SYNTHASE"/>
    <property type="match status" value="1"/>
</dbReference>
<dbReference type="SUPFAM" id="SSF56104">
    <property type="entry name" value="SAICAR synthase-like"/>
    <property type="match status" value="1"/>
</dbReference>
<comment type="similarity">
    <text evidence="2 8">Belongs to the SAICAR synthetase family.</text>
</comment>
<dbReference type="GO" id="GO:0004639">
    <property type="term" value="F:phosphoribosylaminoimidazolesuccinocarboxamide synthase activity"/>
    <property type="evidence" value="ECO:0007669"/>
    <property type="project" value="UniProtKB-UniRule"/>
</dbReference>
<sequence length="292" mass="32993">MEKVIVETNLPDVKLLRRGKVRDVYEVGEHLLIVATDRISAFDVVLPNGIAGKGKVLTQISLHWFDRMKDIIENHIVATEVKDYPALLHKYRDELEGRSMLVKKADPKPVECIVRGYLSGSGWKEYKSRGTVCGIALPAGLLESSRLSEPIFTPSTKAEEGHDVNISFEQMRGIVGDETAEKLKDASLRIYGKARDIAEDKGIIIADTKFEFGLYEGKLILIDEILTPDSSRFWSMKTYEPGKGQDSYDKQIVRDYLLSLDWDQTYPGPALPADIVEKAIERYREIYRIITG</sequence>
<protein>
    <recommendedName>
        <fullName evidence="8">Phosphoribosylaminoimidazole-succinocarboxamide synthase</fullName>
        <ecNumber evidence="8">6.3.2.6</ecNumber>
    </recommendedName>
    <alternativeName>
        <fullName evidence="8">SAICAR synthetase</fullName>
    </alternativeName>
</protein>
<evidence type="ECO:0000256" key="3">
    <source>
        <dbReference type="ARBA" id="ARBA00022598"/>
    </source>
</evidence>
<evidence type="ECO:0000256" key="1">
    <source>
        <dbReference type="ARBA" id="ARBA00004672"/>
    </source>
</evidence>
<reference evidence="11" key="1">
    <citation type="submission" date="2018-03" db="EMBL/GenBank/DDBJ databases">
        <authorList>
            <person name="Zecchin S."/>
        </authorList>
    </citation>
    <scope>NUCLEOTIDE SEQUENCE [LARGE SCALE GENOMIC DNA]</scope>
</reference>
<dbReference type="UniPathway" id="UPA00074">
    <property type="reaction ID" value="UER00131"/>
</dbReference>
<evidence type="ECO:0000313" key="10">
    <source>
        <dbReference type="EMBL" id="SPQ00735.1"/>
    </source>
</evidence>
<dbReference type="NCBIfam" id="TIGR00081">
    <property type="entry name" value="purC"/>
    <property type="match status" value="1"/>
</dbReference>
<dbReference type="OrthoDB" id="9801549at2"/>
<dbReference type="Pfam" id="PF01259">
    <property type="entry name" value="SAICAR_synt"/>
    <property type="match status" value="1"/>
</dbReference>
<evidence type="ECO:0000256" key="6">
    <source>
        <dbReference type="ARBA" id="ARBA00022840"/>
    </source>
</evidence>
<keyword evidence="3 8" id="KW-0436">Ligase</keyword>
<dbReference type="InterPro" id="IPR001636">
    <property type="entry name" value="SAICAR_synth"/>
</dbReference>
<keyword evidence="5 8" id="KW-0658">Purine biosynthesis</keyword>
<dbReference type="GO" id="GO:0005737">
    <property type="term" value="C:cytoplasm"/>
    <property type="evidence" value="ECO:0007669"/>
    <property type="project" value="TreeGrafter"/>
</dbReference>
<organism evidence="10 11">
    <name type="scientific">Candidatus Sulfobium mesophilum</name>
    <dbReference type="NCBI Taxonomy" id="2016548"/>
    <lineage>
        <taxon>Bacteria</taxon>
        <taxon>Pseudomonadati</taxon>
        <taxon>Nitrospirota</taxon>
        <taxon>Nitrospiria</taxon>
        <taxon>Nitrospirales</taxon>
        <taxon>Nitrospiraceae</taxon>
        <taxon>Candidatus Sulfobium</taxon>
    </lineage>
</organism>
<name>A0A2U3QHB1_9BACT</name>
<dbReference type="HAMAP" id="MF_00137">
    <property type="entry name" value="SAICAR_synth"/>
    <property type="match status" value="1"/>
</dbReference>
<dbReference type="Gene3D" id="3.30.200.20">
    <property type="entry name" value="Phosphorylase Kinase, domain 1"/>
    <property type="match status" value="1"/>
</dbReference>
<keyword evidence="6 8" id="KW-0067">ATP-binding</keyword>
<dbReference type="GO" id="GO:0005524">
    <property type="term" value="F:ATP binding"/>
    <property type="evidence" value="ECO:0007669"/>
    <property type="project" value="UniProtKB-KW"/>
</dbReference>
<accession>A0A2U3QHB1</accession>
<evidence type="ECO:0000256" key="8">
    <source>
        <dbReference type="HAMAP-Rule" id="MF_00137"/>
    </source>
</evidence>
<feature type="domain" description="SAICAR synthetase/ADE2 N-terminal" evidence="9">
    <location>
        <begin position="16"/>
        <end position="265"/>
    </location>
</feature>
<dbReference type="Gene3D" id="3.30.470.20">
    <property type="entry name" value="ATP-grasp fold, B domain"/>
    <property type="match status" value="1"/>
</dbReference>
<dbReference type="NCBIfam" id="NF010568">
    <property type="entry name" value="PRK13961.1"/>
    <property type="match status" value="1"/>
</dbReference>
<gene>
    <name evidence="8 10" type="primary">purC</name>
    <name evidence="10" type="ORF">NBG4_310008</name>
</gene>
<dbReference type="GO" id="GO:0006189">
    <property type="term" value="P:'de novo' IMP biosynthetic process"/>
    <property type="evidence" value="ECO:0007669"/>
    <property type="project" value="UniProtKB-UniRule"/>
</dbReference>